<dbReference type="OrthoDB" id="190207at2157"/>
<dbReference type="RefSeq" id="WP_144262013.1">
    <property type="nucleotide sequence ID" value="NZ_QMDX01000005.1"/>
</dbReference>
<protein>
    <submittedName>
        <fullName evidence="2">Nuclease</fullName>
    </submittedName>
</protein>
<reference evidence="2 3" key="1">
    <citation type="submission" date="2018-06" db="EMBL/GenBank/DDBJ databases">
        <title>Natronomonas sp. F16-60 a new haloarchaeon isolated from a solar saltern of Isla Cristina, Huelva, Spain.</title>
        <authorList>
            <person name="Duran-Viseras A."/>
            <person name="Sanchez-Porro C."/>
            <person name="Ventosa A."/>
        </authorList>
    </citation>
    <scope>NUCLEOTIDE SEQUENCE [LARGE SCALE GENOMIC DNA]</scope>
    <source>
        <strain evidence="2 3">F16-60</strain>
    </source>
</reference>
<dbReference type="InParanoid" id="A0A554N982"/>
<gene>
    <name evidence="2" type="ORF">DP107_09970</name>
</gene>
<dbReference type="Pfam" id="PF09376">
    <property type="entry name" value="NurA"/>
    <property type="match status" value="1"/>
</dbReference>
<organism evidence="2 3">
    <name type="scientific">Haloglomus irregulare</name>
    <dbReference type="NCBI Taxonomy" id="2234134"/>
    <lineage>
        <taxon>Archaea</taxon>
        <taxon>Methanobacteriati</taxon>
        <taxon>Methanobacteriota</taxon>
        <taxon>Stenosarchaea group</taxon>
        <taxon>Halobacteria</taxon>
        <taxon>Halobacteriales</taxon>
        <taxon>Natronomonadaceae</taxon>
        <taxon>Haloglomus</taxon>
    </lineage>
</organism>
<evidence type="ECO:0000313" key="3">
    <source>
        <dbReference type="Proteomes" id="UP000319894"/>
    </source>
</evidence>
<dbReference type="EMBL" id="QMDX01000005">
    <property type="protein sequence ID" value="TSD13964.1"/>
    <property type="molecule type" value="Genomic_DNA"/>
</dbReference>
<name>A0A554N982_9EURY</name>
<dbReference type="SMART" id="SM00933">
    <property type="entry name" value="NurA"/>
    <property type="match status" value="1"/>
</dbReference>
<proteinExistence type="predicted"/>
<sequence length="420" mass="47201">MTLDPVHFKAITRLAGRVNREDAEADHRDFAETVWQEYLDPLFADGEVVLEPVGERRRRRVDAETIALTEDPFPTRHGLDSGTINPTTFKNGLVVDVAQAAMSAVPSDVDLHRGRTMVTAVHTNDATTTFEEDWRMDDEGYVRGRVLHVPRVDRTVTPVVHELALYLAEITHANRNREVVDDLLVLDGPVYPKGLLTWAERDPELQELLAAEEQPQQIIERYVDMVEHFADRGVPLIGFVKTPVSRQVTRTIREKEGSAPWVNDAAFFSQVLAPDPPGTGAADRDTSALTFTNWFVSRGGTDGALSALSVPYDIERERDPADYEVTFCMLYDPRTDTVYRVESPAVFTRDPELRERLTRHVLTAVATERGPPLAVRKADQLARISRRETAALREALERAFDSELDTNYGDERAAKWGLDG</sequence>
<dbReference type="Proteomes" id="UP000319894">
    <property type="component" value="Unassembled WGS sequence"/>
</dbReference>
<comment type="caution">
    <text evidence="2">The sequence shown here is derived from an EMBL/GenBank/DDBJ whole genome shotgun (WGS) entry which is preliminary data.</text>
</comment>
<evidence type="ECO:0000313" key="2">
    <source>
        <dbReference type="EMBL" id="TSD13964.1"/>
    </source>
</evidence>
<accession>A0A554N982</accession>
<dbReference type="AlphaFoldDB" id="A0A554N982"/>
<evidence type="ECO:0000259" key="1">
    <source>
        <dbReference type="SMART" id="SM00933"/>
    </source>
</evidence>
<feature type="domain" description="NurA" evidence="1">
    <location>
        <begin position="74"/>
        <end position="384"/>
    </location>
</feature>
<keyword evidence="3" id="KW-1185">Reference proteome</keyword>
<dbReference type="InterPro" id="IPR018977">
    <property type="entry name" value="NurA_domain"/>
</dbReference>